<name>A0A510V0Y4_9CELL</name>
<evidence type="ECO:0000313" key="1">
    <source>
        <dbReference type="EMBL" id="GEK20552.1"/>
    </source>
</evidence>
<dbReference type="RefSeq" id="WP_146926031.1">
    <property type="nucleotide sequence ID" value="NZ_BJUB01000002.1"/>
</dbReference>
<gene>
    <name evidence="1" type="ORF">CXY01_10720</name>
</gene>
<reference evidence="1 2" key="1">
    <citation type="submission" date="2019-07" db="EMBL/GenBank/DDBJ databases">
        <title>Whole genome shotgun sequence of Cellulomonas xylanilytica NBRC 101102.</title>
        <authorList>
            <person name="Hosoyama A."/>
            <person name="Uohara A."/>
            <person name="Ohji S."/>
            <person name="Ichikawa N."/>
        </authorList>
    </citation>
    <scope>NUCLEOTIDE SEQUENCE [LARGE SCALE GENOMIC DNA]</scope>
    <source>
        <strain evidence="1 2">NBRC 101102</strain>
    </source>
</reference>
<dbReference type="InterPro" id="IPR046485">
    <property type="entry name" value="DUF6578"/>
</dbReference>
<dbReference type="EMBL" id="BJUB01000002">
    <property type="protein sequence ID" value="GEK20552.1"/>
    <property type="molecule type" value="Genomic_DNA"/>
</dbReference>
<proteinExistence type="predicted"/>
<dbReference type="AlphaFoldDB" id="A0A510V0Y4"/>
<keyword evidence="2" id="KW-1185">Reference proteome</keyword>
<comment type="caution">
    <text evidence="1">The sequence shown here is derived from an EMBL/GenBank/DDBJ whole genome shotgun (WGS) entry which is preliminary data.</text>
</comment>
<organism evidence="1 2">
    <name type="scientific">Cellulomonas xylanilytica</name>
    <dbReference type="NCBI Taxonomy" id="233583"/>
    <lineage>
        <taxon>Bacteria</taxon>
        <taxon>Bacillati</taxon>
        <taxon>Actinomycetota</taxon>
        <taxon>Actinomycetes</taxon>
        <taxon>Micrococcales</taxon>
        <taxon>Cellulomonadaceae</taxon>
        <taxon>Cellulomonas</taxon>
    </lineage>
</organism>
<dbReference type="Proteomes" id="UP000321118">
    <property type="component" value="Unassembled WGS sequence"/>
</dbReference>
<protein>
    <submittedName>
        <fullName evidence="1">Uncharacterized protein</fullName>
    </submittedName>
</protein>
<dbReference type="Pfam" id="PF20218">
    <property type="entry name" value="DUF6578"/>
    <property type="match status" value="1"/>
</dbReference>
<accession>A0A510V0Y4</accession>
<sequence length="131" mass="14062">MSVLVWVDAWQLQCCGTPFGVGDAVAWRCGDPDPDWLESVLGPDVASRISSAEEHHDALPDDHPVTSGTVVEIHAAFCGYAPRGTDDRTLYPVPGSAVLQEVPHADGSDRDRSDARFTGYVVEVELSPETG</sequence>
<dbReference type="OrthoDB" id="2084645at2"/>
<evidence type="ECO:0000313" key="2">
    <source>
        <dbReference type="Proteomes" id="UP000321118"/>
    </source>
</evidence>